<sequence length="60" mass="6760">MVQVNQEKIASKSVLVLYISQYVDHNEAIELEDKGMAELLSLLDIIEGMPVVCANIKRKE</sequence>
<keyword evidence="2" id="KW-1185">Reference proteome</keyword>
<dbReference type="EMBL" id="JAMKFB020000008">
    <property type="protein sequence ID" value="KAL0185804.1"/>
    <property type="molecule type" value="Genomic_DNA"/>
</dbReference>
<feature type="non-terminal residue" evidence="1">
    <location>
        <position position="60"/>
    </location>
</feature>
<name>A0ABD0QI59_CIRMR</name>
<accession>A0ABD0QI59</accession>
<reference evidence="1 2" key="1">
    <citation type="submission" date="2024-05" db="EMBL/GenBank/DDBJ databases">
        <title>Genome sequencing and assembly of Indian major carp, Cirrhinus mrigala (Hamilton, 1822).</title>
        <authorList>
            <person name="Mohindra V."/>
            <person name="Chowdhury L.M."/>
            <person name="Lal K."/>
            <person name="Jena J.K."/>
        </authorList>
    </citation>
    <scope>NUCLEOTIDE SEQUENCE [LARGE SCALE GENOMIC DNA]</scope>
    <source>
        <strain evidence="1">CM1030</strain>
        <tissue evidence="1">Blood</tissue>
    </source>
</reference>
<comment type="caution">
    <text evidence="1">The sequence shown here is derived from an EMBL/GenBank/DDBJ whole genome shotgun (WGS) entry which is preliminary data.</text>
</comment>
<organism evidence="1 2">
    <name type="scientific">Cirrhinus mrigala</name>
    <name type="common">Mrigala</name>
    <dbReference type="NCBI Taxonomy" id="683832"/>
    <lineage>
        <taxon>Eukaryota</taxon>
        <taxon>Metazoa</taxon>
        <taxon>Chordata</taxon>
        <taxon>Craniata</taxon>
        <taxon>Vertebrata</taxon>
        <taxon>Euteleostomi</taxon>
        <taxon>Actinopterygii</taxon>
        <taxon>Neopterygii</taxon>
        <taxon>Teleostei</taxon>
        <taxon>Ostariophysi</taxon>
        <taxon>Cypriniformes</taxon>
        <taxon>Cyprinidae</taxon>
        <taxon>Labeoninae</taxon>
        <taxon>Labeonini</taxon>
        <taxon>Cirrhinus</taxon>
    </lineage>
</organism>
<protein>
    <submittedName>
        <fullName evidence="1">Uncharacterized protein</fullName>
    </submittedName>
</protein>
<proteinExistence type="predicted"/>
<dbReference type="Proteomes" id="UP001529510">
    <property type="component" value="Unassembled WGS sequence"/>
</dbReference>
<dbReference type="AlphaFoldDB" id="A0ABD0QI59"/>
<gene>
    <name evidence="1" type="ORF">M9458_017474</name>
</gene>
<evidence type="ECO:0000313" key="2">
    <source>
        <dbReference type="Proteomes" id="UP001529510"/>
    </source>
</evidence>
<evidence type="ECO:0000313" key="1">
    <source>
        <dbReference type="EMBL" id="KAL0185804.1"/>
    </source>
</evidence>